<feature type="compositionally biased region" description="Polar residues" evidence="1">
    <location>
        <begin position="284"/>
        <end position="295"/>
    </location>
</feature>
<organism evidence="2 3">
    <name type="scientific">Ameiurus melas</name>
    <name type="common">Black bullhead</name>
    <name type="synonym">Silurus melas</name>
    <dbReference type="NCBI Taxonomy" id="219545"/>
    <lineage>
        <taxon>Eukaryota</taxon>
        <taxon>Metazoa</taxon>
        <taxon>Chordata</taxon>
        <taxon>Craniata</taxon>
        <taxon>Vertebrata</taxon>
        <taxon>Euteleostomi</taxon>
        <taxon>Actinopterygii</taxon>
        <taxon>Neopterygii</taxon>
        <taxon>Teleostei</taxon>
        <taxon>Ostariophysi</taxon>
        <taxon>Siluriformes</taxon>
        <taxon>Ictaluridae</taxon>
        <taxon>Ameiurus</taxon>
    </lineage>
</organism>
<proteinExistence type="predicted"/>
<keyword evidence="3" id="KW-1185">Reference proteome</keyword>
<dbReference type="AlphaFoldDB" id="A0A7J5ZTL7"/>
<protein>
    <submittedName>
        <fullName evidence="2">Uncharacterized protein</fullName>
    </submittedName>
</protein>
<dbReference type="EMBL" id="JAAGNN010000024">
    <property type="protein sequence ID" value="KAF4073007.1"/>
    <property type="molecule type" value="Genomic_DNA"/>
</dbReference>
<comment type="caution">
    <text evidence="2">The sequence shown here is derived from an EMBL/GenBank/DDBJ whole genome shotgun (WGS) entry which is preliminary data.</text>
</comment>
<feature type="compositionally biased region" description="Basic residues" evidence="1">
    <location>
        <begin position="174"/>
        <end position="187"/>
    </location>
</feature>
<sequence length="295" mass="33375">MGKDEADSNYQYLFFKKSRSPSLLKKESKKVSPCHSRLETPSQAVLGPGCEKEKALELPWTWVEHQHLDHDNLKQAGELRQRLADEIDGIIRPGRTTKAGKKWEGINSGCKGNGATYRKLEELLKTLHGDTDKEQAGLLQRLLEEVELEKSYFLCHLLEVHGHPLQPVEDKKDKVKKGPAKWRSKNSKRQDIPKSFRERKQFVTHYYPDSQKRPPMKKSKQGLESSSEKEDSGKSPLSSSPVEEKSNKGDFSETLPDVGWELQSSDPSLEKLLSSRCSEDNMEDTTGASVDSISN</sequence>
<evidence type="ECO:0000313" key="3">
    <source>
        <dbReference type="Proteomes" id="UP000593565"/>
    </source>
</evidence>
<feature type="compositionally biased region" description="Basic and acidic residues" evidence="1">
    <location>
        <begin position="242"/>
        <end position="251"/>
    </location>
</feature>
<dbReference type="Proteomes" id="UP000593565">
    <property type="component" value="Unassembled WGS sequence"/>
</dbReference>
<accession>A0A7J5ZTL7</accession>
<gene>
    <name evidence="2" type="ORF">AMELA_G00254030</name>
</gene>
<feature type="region of interest" description="Disordered" evidence="1">
    <location>
        <begin position="168"/>
        <end position="295"/>
    </location>
</feature>
<reference evidence="2 3" key="1">
    <citation type="submission" date="2020-02" db="EMBL/GenBank/DDBJ databases">
        <title>A chromosome-scale genome assembly of the black bullhead catfish (Ameiurus melas).</title>
        <authorList>
            <person name="Wen M."/>
            <person name="Zham M."/>
            <person name="Cabau C."/>
            <person name="Klopp C."/>
            <person name="Donnadieu C."/>
            <person name="Roques C."/>
            <person name="Bouchez O."/>
            <person name="Lampietro C."/>
            <person name="Jouanno E."/>
            <person name="Herpin A."/>
            <person name="Louis A."/>
            <person name="Berthelot C."/>
            <person name="Parey E."/>
            <person name="Roest-Crollius H."/>
            <person name="Braasch I."/>
            <person name="Postlethwait J."/>
            <person name="Robinson-Rechavi M."/>
            <person name="Echchiki A."/>
            <person name="Begum T."/>
            <person name="Montfort J."/>
            <person name="Schartl M."/>
            <person name="Bobe J."/>
            <person name="Guiguen Y."/>
        </authorList>
    </citation>
    <scope>NUCLEOTIDE SEQUENCE [LARGE SCALE GENOMIC DNA]</scope>
    <source>
        <strain evidence="2">M_S1</strain>
        <tissue evidence="2">Blood</tissue>
    </source>
</reference>
<name>A0A7J5ZTL7_AMEME</name>
<feature type="compositionally biased region" description="Basic and acidic residues" evidence="1">
    <location>
        <begin position="188"/>
        <end position="201"/>
    </location>
</feature>
<evidence type="ECO:0000256" key="1">
    <source>
        <dbReference type="SAM" id="MobiDB-lite"/>
    </source>
</evidence>
<evidence type="ECO:0000313" key="2">
    <source>
        <dbReference type="EMBL" id="KAF4073007.1"/>
    </source>
</evidence>